<dbReference type="PANTHER" id="PTHR31849:SF1">
    <property type="entry name" value="CYSTEINE-RICH DPF MOTIF DOMAIN-CONTAINING PROTEIN 1"/>
    <property type="match status" value="1"/>
</dbReference>
<dbReference type="InterPro" id="IPR018785">
    <property type="entry name" value="CDPF1_dom"/>
</dbReference>
<organism evidence="4 5">
    <name type="scientific">Labeo rohita</name>
    <name type="common">Indian major carp</name>
    <name type="synonym">Cyprinus rohita</name>
    <dbReference type="NCBI Taxonomy" id="84645"/>
    <lineage>
        <taxon>Eukaryota</taxon>
        <taxon>Metazoa</taxon>
        <taxon>Chordata</taxon>
        <taxon>Craniata</taxon>
        <taxon>Vertebrata</taxon>
        <taxon>Euteleostomi</taxon>
        <taxon>Actinopterygii</taxon>
        <taxon>Neopterygii</taxon>
        <taxon>Teleostei</taxon>
        <taxon>Ostariophysi</taxon>
        <taxon>Cypriniformes</taxon>
        <taxon>Cyprinidae</taxon>
        <taxon>Labeoninae</taxon>
        <taxon>Labeonini</taxon>
        <taxon>Labeo</taxon>
    </lineage>
</organism>
<evidence type="ECO:0000313" key="4">
    <source>
        <dbReference type="EMBL" id="RXN17788.1"/>
    </source>
</evidence>
<dbReference type="Proteomes" id="UP000290572">
    <property type="component" value="Unassembled WGS sequence"/>
</dbReference>
<comment type="similarity">
    <text evidence="1">Belongs to the CDPF1 family.</text>
</comment>
<evidence type="ECO:0000256" key="2">
    <source>
        <dbReference type="ARBA" id="ARBA00014801"/>
    </source>
</evidence>
<comment type="caution">
    <text evidence="4">The sequence shown here is derived from an EMBL/GenBank/DDBJ whole genome shotgun (WGS) entry which is preliminary data.</text>
</comment>
<gene>
    <name evidence="4" type="ORF">ROHU_026635</name>
</gene>
<accession>A0A498M9R1</accession>
<dbReference type="PRINTS" id="PR01995">
    <property type="entry name" value="UPF0595"/>
</dbReference>
<feature type="domain" description="Cysteine-rich DPF motif" evidence="3">
    <location>
        <begin position="52"/>
        <end position="144"/>
    </location>
</feature>
<dbReference type="EMBL" id="QBIY01012739">
    <property type="protein sequence ID" value="RXN17788.1"/>
    <property type="molecule type" value="Genomic_DNA"/>
</dbReference>
<sequence>MELNEGSALGVFTCELCEVSSPYSFYGQKPPNTRAIVLETMELNEGSALGVFTCELCEVSSPYSFYGQKPPNTRAIVLLEECYGMKDPFSPEREKFLVLGSKCSLCSKTVCVGTDCSLFYTKRFCLPCVRDHVQQFPEQVQNEVLRKKSVQKTSSS</sequence>
<evidence type="ECO:0000256" key="1">
    <source>
        <dbReference type="ARBA" id="ARBA00007917"/>
    </source>
</evidence>
<proteinExistence type="inferred from homology"/>
<protein>
    <recommendedName>
        <fullName evidence="2">Cysteine-rich DPF motif domain-containing protein 1</fullName>
    </recommendedName>
</protein>
<dbReference type="PANTHER" id="PTHR31849">
    <property type="entry name" value="CYSTEINE-RICH PDF MOTIF DOMAIN-CONTAINING PROTEIN 1"/>
    <property type="match status" value="1"/>
</dbReference>
<evidence type="ECO:0000259" key="3">
    <source>
        <dbReference type="Pfam" id="PF10170"/>
    </source>
</evidence>
<reference evidence="4 5" key="1">
    <citation type="submission" date="2018-03" db="EMBL/GenBank/DDBJ databases">
        <title>Draft genome sequence of Rohu Carp (Labeo rohita).</title>
        <authorList>
            <person name="Das P."/>
            <person name="Kushwaha B."/>
            <person name="Joshi C.G."/>
            <person name="Kumar D."/>
            <person name="Nagpure N.S."/>
            <person name="Sahoo L."/>
            <person name="Das S.P."/>
            <person name="Bit A."/>
            <person name="Patnaik S."/>
            <person name="Meher P.K."/>
            <person name="Jayasankar P."/>
            <person name="Koringa P.G."/>
            <person name="Patel N.V."/>
            <person name="Hinsu A.T."/>
            <person name="Kumar R."/>
            <person name="Pandey M."/>
            <person name="Agarwal S."/>
            <person name="Srivastava S."/>
            <person name="Singh M."/>
            <person name="Iquebal M.A."/>
            <person name="Jaiswal S."/>
            <person name="Angadi U.B."/>
            <person name="Kumar N."/>
            <person name="Raza M."/>
            <person name="Shah T.M."/>
            <person name="Rai A."/>
            <person name="Jena J.K."/>
        </authorList>
    </citation>
    <scope>NUCLEOTIDE SEQUENCE [LARGE SCALE GENOMIC DNA]</scope>
    <source>
        <strain evidence="4">DASCIFA01</strain>
        <tissue evidence="4">Testis</tissue>
    </source>
</reference>
<keyword evidence="5" id="KW-1185">Reference proteome</keyword>
<name>A0A498M9R1_LABRO</name>
<evidence type="ECO:0000313" key="5">
    <source>
        <dbReference type="Proteomes" id="UP000290572"/>
    </source>
</evidence>
<dbReference type="InterPro" id="IPR042426">
    <property type="entry name" value="CDPF1"/>
</dbReference>
<dbReference type="Pfam" id="PF10170">
    <property type="entry name" value="C6_DPF"/>
    <property type="match status" value="1"/>
</dbReference>
<dbReference type="AlphaFoldDB" id="A0A498M9R1"/>